<feature type="domain" description="DUF4332" evidence="2">
    <location>
        <begin position="46"/>
        <end position="141"/>
    </location>
</feature>
<evidence type="ECO:0000256" key="1">
    <source>
        <dbReference type="SAM" id="SignalP"/>
    </source>
</evidence>
<reference evidence="3 4" key="1">
    <citation type="submission" date="2019-03" db="EMBL/GenBank/DDBJ databases">
        <title>Lake Tanganyika Metagenome-Assembled Genomes (MAGs).</title>
        <authorList>
            <person name="Tran P."/>
        </authorList>
    </citation>
    <scope>NUCLEOTIDE SEQUENCE [LARGE SCALE GENOMIC DNA]</scope>
    <source>
        <strain evidence="3">K_DeepCast_65m_m2_236</strain>
    </source>
</reference>
<proteinExistence type="predicted"/>
<evidence type="ECO:0000259" key="2">
    <source>
        <dbReference type="Pfam" id="PF14229"/>
    </source>
</evidence>
<comment type="caution">
    <text evidence="3">The sequence shown here is derived from an EMBL/GenBank/DDBJ whole genome shotgun (WGS) entry which is preliminary data.</text>
</comment>
<dbReference type="Gene3D" id="1.10.150.20">
    <property type="entry name" value="5' to 3' exonuclease, C-terminal subdomain"/>
    <property type="match status" value="1"/>
</dbReference>
<dbReference type="InterPro" id="IPR025567">
    <property type="entry name" value="DUF4332"/>
</dbReference>
<name>A0A938BMY2_9BACT</name>
<dbReference type="AlphaFoldDB" id="A0A938BMY2"/>
<protein>
    <submittedName>
        <fullName evidence="3">DUF4332 domain-containing protein</fullName>
    </submittedName>
</protein>
<dbReference type="EMBL" id="VGJX01000288">
    <property type="protein sequence ID" value="MBM3274669.1"/>
    <property type="molecule type" value="Genomic_DNA"/>
</dbReference>
<evidence type="ECO:0000313" key="3">
    <source>
        <dbReference type="EMBL" id="MBM3274669.1"/>
    </source>
</evidence>
<gene>
    <name evidence="3" type="ORF">FJZ00_05930</name>
</gene>
<keyword evidence="1" id="KW-0732">Signal</keyword>
<dbReference type="Pfam" id="PF14229">
    <property type="entry name" value="DUF4332"/>
    <property type="match status" value="1"/>
</dbReference>
<feature type="chain" id="PRO_5038026851" evidence="1">
    <location>
        <begin position="21"/>
        <end position="155"/>
    </location>
</feature>
<evidence type="ECO:0000313" key="4">
    <source>
        <dbReference type="Proteomes" id="UP000703893"/>
    </source>
</evidence>
<accession>A0A938BMY2</accession>
<sequence length="155" mass="16555">MKYLSLLAAALMAGCAAVPATSPALQNKTAAAVEAEGTYKLEDILGIGPKYAESLRGAGVTTIAKLLAAAETREERKQLARETGIPYGNVLHIARKVQLMEIHGVGVRQGNLLEAVGVDGIKELAQRVPANLHERLVFANQISRPFVKRNPSLSM</sequence>
<feature type="non-terminal residue" evidence="3">
    <location>
        <position position="155"/>
    </location>
</feature>
<organism evidence="3 4">
    <name type="scientific">Candidatus Tanganyikabacteria bacterium</name>
    <dbReference type="NCBI Taxonomy" id="2961651"/>
    <lineage>
        <taxon>Bacteria</taxon>
        <taxon>Bacillati</taxon>
        <taxon>Candidatus Sericytochromatia</taxon>
        <taxon>Candidatus Tanganyikabacteria</taxon>
    </lineage>
</organism>
<dbReference type="Proteomes" id="UP000703893">
    <property type="component" value="Unassembled WGS sequence"/>
</dbReference>
<feature type="signal peptide" evidence="1">
    <location>
        <begin position="1"/>
        <end position="20"/>
    </location>
</feature>
<dbReference type="PROSITE" id="PS51257">
    <property type="entry name" value="PROKAR_LIPOPROTEIN"/>
    <property type="match status" value="1"/>
</dbReference>